<protein>
    <submittedName>
        <fullName evidence="1">Uncharacterized protein</fullName>
    </submittedName>
</protein>
<sequence length="694" mass="74620">MHSLPCHQRSTSQVIQDSPCNLAPRLQHVVVSRQCCLHKGVRRASCLAAVTAPEAPAQLASSLSTAVKRDTAVLEVDNPAAPNGITEVYILGVSHISRESCQEIQDLIQTVRPEVLILELCKDRLRLLLDQENTGKQLWHTPRVPIKGLPEKKHWPKAEQLVSLLHCQPGRPVATQDIEADCNRLLETGLFARVRPKTQLPMVTQAPNYLRDRDGHLNPVIPLNQVEFEVLPRMLPKVQSFSIRVDSSLGEGAAAPADVMESLAAQAMSAAAEEGASTVDVCLQMLPLVQEAASKQFPGQGVEVAFRGVEVGELEALLKTASPQYESRPYSSALEDSAVAGRGLGMEPFKPNRGPLKLSENMIIENLAKVLDIATETVDSIADVTENLAGADSPNDWRAWSAEETQAAIDAESAEEKETLSERFAALLTGLYAEQQAAAAEQCGVSGGESWRLAFEAASNSGAKQVLLGDLPASVSGKRLGDGVLRSALTNLGLVIATTAATVAAEVTHRLPEGSGPTAAAAVGAAALLAVVPLASPLVQIWLLARKSKEDIEDTVRVREPLQADLERPVELWGEDALLQWPGARHALIQERDAYMACTIWAAASGLPASPAYILDTDQGRRMWRFTMPKGGPAVAAPSGNGEGQYRPIDAPARVVAIVGSAHVRGIVREWKGVSHENYLQRLRDLLPSEFKAT</sequence>
<proteinExistence type="predicted"/>
<comment type="caution">
    <text evidence="1">The sequence shown here is derived from an EMBL/GenBank/DDBJ whole genome shotgun (WGS) entry which is preliminary data.</text>
</comment>
<evidence type="ECO:0000313" key="1">
    <source>
        <dbReference type="EMBL" id="CAK0783574.1"/>
    </source>
</evidence>
<accession>A0AAV1IC81</accession>
<organism evidence="1 2">
    <name type="scientific">Coccomyxa viridis</name>
    <dbReference type="NCBI Taxonomy" id="1274662"/>
    <lineage>
        <taxon>Eukaryota</taxon>
        <taxon>Viridiplantae</taxon>
        <taxon>Chlorophyta</taxon>
        <taxon>core chlorophytes</taxon>
        <taxon>Trebouxiophyceae</taxon>
        <taxon>Trebouxiophyceae incertae sedis</taxon>
        <taxon>Coccomyxaceae</taxon>
        <taxon>Coccomyxa</taxon>
    </lineage>
</organism>
<name>A0AAV1IC81_9CHLO</name>
<evidence type="ECO:0000313" key="2">
    <source>
        <dbReference type="Proteomes" id="UP001314263"/>
    </source>
</evidence>
<dbReference type="InterPro" id="IPR046345">
    <property type="entry name" value="TraB_PrgY-like"/>
</dbReference>
<dbReference type="PANTHER" id="PTHR21530:SF7">
    <property type="entry name" value="TRAB DOMAIN-CONTAINING PROTEIN"/>
    <property type="match status" value="1"/>
</dbReference>
<gene>
    <name evidence="1" type="ORF">CVIRNUC_006773</name>
</gene>
<dbReference type="PANTHER" id="PTHR21530">
    <property type="entry name" value="PHEROMONE SHUTDOWN PROTEIN"/>
    <property type="match status" value="1"/>
</dbReference>
<dbReference type="AlphaFoldDB" id="A0AAV1IC81"/>
<dbReference type="Proteomes" id="UP001314263">
    <property type="component" value="Unassembled WGS sequence"/>
</dbReference>
<reference evidence="1 2" key="1">
    <citation type="submission" date="2023-10" db="EMBL/GenBank/DDBJ databases">
        <authorList>
            <person name="Maclean D."/>
            <person name="Macfadyen A."/>
        </authorList>
    </citation>
    <scope>NUCLEOTIDE SEQUENCE [LARGE SCALE GENOMIC DNA]</scope>
</reference>
<dbReference type="EMBL" id="CAUYUE010000008">
    <property type="protein sequence ID" value="CAK0783574.1"/>
    <property type="molecule type" value="Genomic_DNA"/>
</dbReference>
<keyword evidence="2" id="KW-1185">Reference proteome</keyword>